<evidence type="ECO:0000256" key="1">
    <source>
        <dbReference type="SAM" id="MobiDB-lite"/>
    </source>
</evidence>
<dbReference type="Proteomes" id="UP001152888">
    <property type="component" value="Unassembled WGS sequence"/>
</dbReference>
<dbReference type="AlphaFoldDB" id="A0A9P0K531"/>
<reference evidence="3" key="1">
    <citation type="submission" date="2022-03" db="EMBL/GenBank/DDBJ databases">
        <authorList>
            <person name="Sayadi A."/>
        </authorList>
    </citation>
    <scope>NUCLEOTIDE SEQUENCE</scope>
</reference>
<dbReference type="OrthoDB" id="6783374at2759"/>
<proteinExistence type="predicted"/>
<comment type="caution">
    <text evidence="3">The sequence shown here is derived from an EMBL/GenBank/DDBJ whole genome shotgun (WGS) entry which is preliminary data.</text>
</comment>
<sequence>MLLKVFLVLITVFSALEIEALGSDSRNDEGKINVVLFFSNGDSPAKSQSGVQRLGLEEKTRVKFNSIPHRVHPYVAQRNTQNCKELLRNGIQSLVHFCQTALGMKSAVASVSIHEITKDISAQEAEVPHEIRVRQTSMNRFQRQFVRTDPNNRGLRRIQKAHLKNIVTSPAHKEVFKIRVRRNALNGNIERKMHPIRDINLEKSRDGHAWDIFDVMQHVRYSFFGKLFEDEIKKNEFSPSVQKGMESMKLPKLDPGLFETVKSTLSSLQETSDPFLMVIFGGHLSEIGDPHSALVQSVKHVTESTNPENTLIVLTTSCPETSGADHPEVIQIDENPALKHQRCQDFPVFAKGPKSDKLSYVAELHEIPAAVKDALQEISPNFGGNQEGEPRNRRSVLSEALKTEKSSANYVRPISFGTMICLTYALFFN</sequence>
<evidence type="ECO:0000313" key="3">
    <source>
        <dbReference type="EMBL" id="CAH1967695.1"/>
    </source>
</evidence>
<gene>
    <name evidence="3" type="ORF">ACAOBT_LOCUS7499</name>
</gene>
<keyword evidence="2" id="KW-0732">Signal</keyword>
<protein>
    <submittedName>
        <fullName evidence="3">Uncharacterized protein</fullName>
    </submittedName>
</protein>
<accession>A0A9P0K531</accession>
<evidence type="ECO:0000313" key="4">
    <source>
        <dbReference type="Proteomes" id="UP001152888"/>
    </source>
</evidence>
<feature type="signal peptide" evidence="2">
    <location>
        <begin position="1"/>
        <end position="22"/>
    </location>
</feature>
<evidence type="ECO:0000256" key="2">
    <source>
        <dbReference type="SAM" id="SignalP"/>
    </source>
</evidence>
<name>A0A9P0K531_ACAOB</name>
<keyword evidence="4" id="KW-1185">Reference proteome</keyword>
<dbReference type="EMBL" id="CAKOFQ010006747">
    <property type="protein sequence ID" value="CAH1967695.1"/>
    <property type="molecule type" value="Genomic_DNA"/>
</dbReference>
<feature type="chain" id="PRO_5040345756" evidence="2">
    <location>
        <begin position="23"/>
        <end position="429"/>
    </location>
</feature>
<organism evidence="3 4">
    <name type="scientific">Acanthoscelides obtectus</name>
    <name type="common">Bean weevil</name>
    <name type="synonym">Bruchus obtectus</name>
    <dbReference type="NCBI Taxonomy" id="200917"/>
    <lineage>
        <taxon>Eukaryota</taxon>
        <taxon>Metazoa</taxon>
        <taxon>Ecdysozoa</taxon>
        <taxon>Arthropoda</taxon>
        <taxon>Hexapoda</taxon>
        <taxon>Insecta</taxon>
        <taxon>Pterygota</taxon>
        <taxon>Neoptera</taxon>
        <taxon>Endopterygota</taxon>
        <taxon>Coleoptera</taxon>
        <taxon>Polyphaga</taxon>
        <taxon>Cucujiformia</taxon>
        <taxon>Chrysomeloidea</taxon>
        <taxon>Chrysomelidae</taxon>
        <taxon>Bruchinae</taxon>
        <taxon>Bruchini</taxon>
        <taxon>Acanthoscelides</taxon>
    </lineage>
</organism>
<feature type="region of interest" description="Disordered" evidence="1">
    <location>
        <begin position="379"/>
        <end position="399"/>
    </location>
</feature>